<dbReference type="AlphaFoldDB" id="Q5Z8U1"/>
<evidence type="ECO:0000313" key="3">
    <source>
        <dbReference type="EMBL" id="BAD53813.1"/>
    </source>
</evidence>
<organism evidence="3 4">
    <name type="scientific">Oryza sativa subsp. japonica</name>
    <name type="common">Rice</name>
    <dbReference type="NCBI Taxonomy" id="39947"/>
    <lineage>
        <taxon>Eukaryota</taxon>
        <taxon>Viridiplantae</taxon>
        <taxon>Streptophyta</taxon>
        <taxon>Embryophyta</taxon>
        <taxon>Tracheophyta</taxon>
        <taxon>Spermatophyta</taxon>
        <taxon>Magnoliopsida</taxon>
        <taxon>Liliopsida</taxon>
        <taxon>Poales</taxon>
        <taxon>Poaceae</taxon>
        <taxon>BOP clade</taxon>
        <taxon>Oryzoideae</taxon>
        <taxon>Oryzeae</taxon>
        <taxon>Oryzinae</taxon>
        <taxon>Oryza</taxon>
        <taxon>Oryza sativa</taxon>
    </lineage>
</organism>
<reference evidence="2" key="1">
    <citation type="submission" date="2001-05" db="EMBL/GenBank/DDBJ databases">
        <title>Oryza sativa nipponbare(GA3) genomic DNA, chromosome 6, PAC clone:P0621D05.</title>
        <authorList>
            <person name="Sasaki T."/>
            <person name="Matsumoto T."/>
            <person name="Yamamoto K."/>
        </authorList>
    </citation>
    <scope>NUCLEOTIDE SEQUENCE</scope>
</reference>
<evidence type="ECO:0000256" key="1">
    <source>
        <dbReference type="SAM" id="MobiDB-lite"/>
    </source>
</evidence>
<dbReference type="EMBL" id="AP003621">
    <property type="protein sequence ID" value="BAD53600.1"/>
    <property type="molecule type" value="Genomic_DNA"/>
</dbReference>
<reference evidence="4" key="3">
    <citation type="journal article" date="2005" name="Nature">
        <title>The map-based sequence of the rice genome.</title>
        <authorList>
            <consortium name="International rice genome sequencing project (IRGSP)"/>
            <person name="Matsumoto T."/>
            <person name="Wu J."/>
            <person name="Kanamori H."/>
            <person name="Katayose Y."/>
            <person name="Fujisawa M."/>
            <person name="Namiki N."/>
            <person name="Mizuno H."/>
            <person name="Yamamoto K."/>
            <person name="Antonio B.A."/>
            <person name="Baba T."/>
            <person name="Sakata K."/>
            <person name="Nagamura Y."/>
            <person name="Aoki H."/>
            <person name="Arikawa K."/>
            <person name="Arita K."/>
            <person name="Bito T."/>
            <person name="Chiden Y."/>
            <person name="Fujitsuka N."/>
            <person name="Fukunaka R."/>
            <person name="Hamada M."/>
            <person name="Harada C."/>
            <person name="Hayashi A."/>
            <person name="Hijishita S."/>
            <person name="Honda M."/>
            <person name="Hosokawa S."/>
            <person name="Ichikawa Y."/>
            <person name="Idonuma A."/>
            <person name="Iijima M."/>
            <person name="Ikeda M."/>
            <person name="Ikeno M."/>
            <person name="Ito K."/>
            <person name="Ito S."/>
            <person name="Ito T."/>
            <person name="Ito Y."/>
            <person name="Ito Y."/>
            <person name="Iwabuchi A."/>
            <person name="Kamiya K."/>
            <person name="Karasawa W."/>
            <person name="Kurita K."/>
            <person name="Katagiri S."/>
            <person name="Kikuta A."/>
            <person name="Kobayashi H."/>
            <person name="Kobayashi N."/>
            <person name="Machita K."/>
            <person name="Maehara T."/>
            <person name="Masukawa M."/>
            <person name="Mizubayashi T."/>
            <person name="Mukai Y."/>
            <person name="Nagasaki H."/>
            <person name="Nagata Y."/>
            <person name="Naito S."/>
            <person name="Nakashima M."/>
            <person name="Nakama Y."/>
            <person name="Nakamichi Y."/>
            <person name="Nakamura M."/>
            <person name="Meguro A."/>
            <person name="Negishi M."/>
            <person name="Ohta I."/>
            <person name="Ohta T."/>
            <person name="Okamoto M."/>
            <person name="Ono N."/>
            <person name="Saji S."/>
            <person name="Sakaguchi M."/>
            <person name="Sakai K."/>
            <person name="Shibata M."/>
            <person name="Shimokawa T."/>
            <person name="Song J."/>
            <person name="Takazaki Y."/>
            <person name="Terasawa K."/>
            <person name="Tsugane M."/>
            <person name="Tsuji K."/>
            <person name="Ueda S."/>
            <person name="Waki K."/>
            <person name="Yamagata H."/>
            <person name="Yamamoto M."/>
            <person name="Yamamoto S."/>
            <person name="Yamane H."/>
            <person name="Yoshiki S."/>
            <person name="Yoshihara R."/>
            <person name="Yukawa K."/>
            <person name="Zhong H."/>
            <person name="Yano M."/>
            <person name="Yuan Q."/>
            <person name="Ouyang S."/>
            <person name="Liu J."/>
            <person name="Jones K.M."/>
            <person name="Gansberger K."/>
            <person name="Moffat K."/>
            <person name="Hill J."/>
            <person name="Bera J."/>
            <person name="Fadrosh D."/>
            <person name="Jin S."/>
            <person name="Johri S."/>
            <person name="Kim M."/>
            <person name="Overton L."/>
            <person name="Reardon M."/>
            <person name="Tsitrin T."/>
            <person name="Vuong H."/>
            <person name="Weaver B."/>
            <person name="Ciecko A."/>
            <person name="Tallon L."/>
            <person name="Jackson J."/>
            <person name="Pai G."/>
            <person name="Aken S.V."/>
            <person name="Utterback T."/>
            <person name="Reidmuller S."/>
            <person name="Feldblyum T."/>
            <person name="Hsiao J."/>
            <person name="Zismann V."/>
            <person name="Iobst S."/>
            <person name="de Vazeille A.R."/>
            <person name="Buell C.R."/>
            <person name="Ying K."/>
            <person name="Li Y."/>
            <person name="Lu T."/>
            <person name="Huang Y."/>
            <person name="Zhao Q."/>
            <person name="Feng Q."/>
            <person name="Zhang L."/>
            <person name="Zhu J."/>
            <person name="Weng Q."/>
            <person name="Mu J."/>
            <person name="Lu Y."/>
            <person name="Fan D."/>
            <person name="Liu Y."/>
            <person name="Guan J."/>
            <person name="Zhang Y."/>
            <person name="Yu S."/>
            <person name="Liu X."/>
            <person name="Zhang Y."/>
            <person name="Hong G."/>
            <person name="Han B."/>
            <person name="Choisne N."/>
            <person name="Demange N."/>
            <person name="Orjeda G."/>
            <person name="Samain S."/>
            <person name="Cattolico L."/>
            <person name="Pelletier E."/>
            <person name="Couloux A."/>
            <person name="Segurens B."/>
            <person name="Wincker P."/>
            <person name="D'Hont A."/>
            <person name="Scarpelli C."/>
            <person name="Weissenbach J."/>
            <person name="Salanoubat M."/>
            <person name="Quetier F."/>
            <person name="Yu Y."/>
            <person name="Kim H.R."/>
            <person name="Rambo T."/>
            <person name="Currie J."/>
            <person name="Collura K."/>
            <person name="Luo M."/>
            <person name="Yang T."/>
            <person name="Ammiraju J.S.S."/>
            <person name="Engler F."/>
            <person name="Soderlund C."/>
            <person name="Wing R.A."/>
            <person name="Palmer L.E."/>
            <person name="de la Bastide M."/>
            <person name="Spiegel L."/>
            <person name="Nascimento L."/>
            <person name="Zutavern T."/>
            <person name="O'Shaughnessy A."/>
            <person name="Dike S."/>
            <person name="Dedhia N."/>
            <person name="Preston R."/>
            <person name="Balija V."/>
            <person name="McCombie W.R."/>
            <person name="Chow T."/>
            <person name="Chen H."/>
            <person name="Chung M."/>
            <person name="Chen C."/>
            <person name="Shaw J."/>
            <person name="Wu H."/>
            <person name="Hsiao K."/>
            <person name="Chao Y."/>
            <person name="Chu M."/>
            <person name="Cheng C."/>
            <person name="Hour A."/>
            <person name="Lee P."/>
            <person name="Lin S."/>
            <person name="Lin Y."/>
            <person name="Liou J."/>
            <person name="Liu S."/>
            <person name="Hsing Y."/>
            <person name="Raghuvanshi S."/>
            <person name="Mohanty A."/>
            <person name="Bharti A.K."/>
            <person name="Gaur A."/>
            <person name="Gupta V."/>
            <person name="Kumar D."/>
            <person name="Ravi V."/>
            <person name="Vij S."/>
            <person name="Kapur A."/>
            <person name="Khurana P."/>
            <person name="Khurana P."/>
            <person name="Khurana J.P."/>
            <person name="Tyagi A.K."/>
            <person name="Gaikwad K."/>
            <person name="Singh A."/>
            <person name="Dalal V."/>
            <person name="Srivastava S."/>
            <person name="Dixit A."/>
            <person name="Pal A.K."/>
            <person name="Ghazi I.A."/>
            <person name="Yadav M."/>
            <person name="Pandit A."/>
            <person name="Bhargava A."/>
            <person name="Sureshbabu K."/>
            <person name="Batra K."/>
            <person name="Sharma T.R."/>
            <person name="Mohapatra T."/>
            <person name="Singh N.K."/>
            <person name="Messing J."/>
            <person name="Nelson A.B."/>
            <person name="Fuks G."/>
            <person name="Kavchok S."/>
            <person name="Keizer G."/>
            <person name="Linton E."/>
            <person name="Llaca V."/>
            <person name="Song R."/>
            <person name="Tanyolac B."/>
            <person name="Young S."/>
            <person name="Ho-Il K."/>
            <person name="Hahn J.H."/>
            <person name="Sangsakoo G."/>
            <person name="Vanavichit A."/>
            <person name="de Mattos Luiz.A.T."/>
            <person name="Zimmer P.D."/>
            <person name="Malone G."/>
            <person name="Dellagostin O."/>
            <person name="de Oliveira A.C."/>
            <person name="Bevan M."/>
            <person name="Bancroft I."/>
            <person name="Minx P."/>
            <person name="Cordum H."/>
            <person name="Wilson R."/>
            <person name="Cheng Z."/>
            <person name="Jin W."/>
            <person name="Jiang J."/>
            <person name="Leong S.A."/>
            <person name="Iwama H."/>
            <person name="Gojobori T."/>
            <person name="Itoh T."/>
            <person name="Niimura Y."/>
            <person name="Fujii Y."/>
            <person name="Habara T."/>
            <person name="Sakai H."/>
            <person name="Sato Y."/>
            <person name="Wilson G."/>
            <person name="Kumar K."/>
            <person name="McCouch S."/>
            <person name="Juretic N."/>
            <person name="Hoen D."/>
            <person name="Wright S."/>
            <person name="Bruskiewich R."/>
            <person name="Bureau T."/>
            <person name="Miyao A."/>
            <person name="Hirochika H."/>
            <person name="Nishikawa T."/>
            <person name="Kadowaki K."/>
            <person name="Sugiura M."/>
            <person name="Burr B."/>
            <person name="Sasaki T."/>
        </authorList>
    </citation>
    <scope>NUCLEOTIDE SEQUENCE [LARGE SCALE GENOMIC DNA]</scope>
    <source>
        <strain evidence="4">cv. Nipponbare</strain>
    </source>
</reference>
<dbReference type="Proteomes" id="UP000000763">
    <property type="component" value="Chromosome 6"/>
</dbReference>
<feature type="region of interest" description="Disordered" evidence="1">
    <location>
        <begin position="27"/>
        <end position="93"/>
    </location>
</feature>
<sequence length="93" mass="10138">MRARFHAPPLLSFPIPLSYLPLSPLATSSGSGGHGVLSSSSWKQKRRSWHVSEAAHMGEDLTGRLCTGGGSRRPAVTRARSRSSMHAQRRTRT</sequence>
<name>Q5Z8U1_ORYSJ</name>
<reference evidence="3" key="2">
    <citation type="submission" date="2001-06" db="EMBL/GenBank/DDBJ databases">
        <title>Oryza sativa nipponbare(GA3) genomic DNA, chromosome 6, PAC clone:P0018H04.</title>
        <authorList>
            <person name="Sasaki T."/>
            <person name="Matsumoto T."/>
            <person name="Yamamoto K."/>
        </authorList>
    </citation>
    <scope>NUCLEOTIDE SEQUENCE</scope>
</reference>
<feature type="compositionally biased region" description="Basic residues" evidence="1">
    <location>
        <begin position="79"/>
        <end position="93"/>
    </location>
</feature>
<protein>
    <submittedName>
        <fullName evidence="3">Uncharacterized protein</fullName>
    </submittedName>
</protein>
<evidence type="ECO:0000313" key="2">
    <source>
        <dbReference type="EMBL" id="BAD53600.1"/>
    </source>
</evidence>
<evidence type="ECO:0000313" key="4">
    <source>
        <dbReference type="Proteomes" id="UP000000763"/>
    </source>
</evidence>
<dbReference type="EMBL" id="AP003761">
    <property type="protein sequence ID" value="BAD53813.1"/>
    <property type="molecule type" value="Genomic_DNA"/>
</dbReference>
<accession>Q5Z8U1</accession>
<reference evidence="4" key="4">
    <citation type="journal article" date="2008" name="Nucleic Acids Res.">
        <title>The rice annotation project database (RAP-DB): 2008 update.</title>
        <authorList>
            <consortium name="The rice annotation project (RAP)"/>
        </authorList>
    </citation>
    <scope>GENOME REANNOTATION</scope>
    <source>
        <strain evidence="4">cv. Nipponbare</strain>
    </source>
</reference>
<proteinExistence type="predicted"/>
<gene>
    <name evidence="3" type="ORF">P0018H04.25</name>
    <name evidence="2" type="ORF">P0621D05.13</name>
</gene>